<keyword evidence="3" id="KW-0540">Nuclease</keyword>
<evidence type="ECO:0000256" key="4">
    <source>
        <dbReference type="ARBA" id="ARBA00022723"/>
    </source>
</evidence>
<sequence>THVADVSAVLRGQDRAQHCVALLHNVLLVPSLDANLLSTHQLARQGFITIILRHSTVLVSPSGLVIQAQIDPSTRAAYFLIQPNHFQGSEEVHANTASVSQKSGDGVPDKAIVDPRAELWHRRTGHAGWAKLKKWVELGLLVGKDAPTMASIGHYLKGGRVCDVCVTANQKHAPYPDRAPSRADTPGKLVHCDYMGPFTGHPSFAWILTLVDDCTRKTWAFCLPDRSAETLTATLDAWAQQVEVTISQPVVTMKTDNGKEFVSDELQAWAKER</sequence>
<feature type="non-terminal residue" evidence="16">
    <location>
        <position position="1"/>
    </location>
</feature>
<dbReference type="Gene3D" id="3.30.420.10">
    <property type="entry name" value="Ribonuclease H-like superfamily/Ribonuclease H"/>
    <property type="match status" value="1"/>
</dbReference>
<comment type="catalytic activity">
    <reaction evidence="13">
        <text>DNA(n) + a 2'-deoxyribonucleoside 5'-triphosphate = DNA(n+1) + diphosphate</text>
        <dbReference type="Rhea" id="RHEA:22508"/>
        <dbReference type="Rhea" id="RHEA-COMP:17339"/>
        <dbReference type="Rhea" id="RHEA-COMP:17340"/>
        <dbReference type="ChEBI" id="CHEBI:33019"/>
        <dbReference type="ChEBI" id="CHEBI:61560"/>
        <dbReference type="ChEBI" id="CHEBI:173112"/>
        <dbReference type="EC" id="2.7.7.49"/>
    </reaction>
</comment>
<evidence type="ECO:0000256" key="12">
    <source>
        <dbReference type="ARBA" id="ARBA00023172"/>
    </source>
</evidence>
<keyword evidence="11" id="KW-0239">DNA-directed DNA polymerase</keyword>
<feature type="non-terminal residue" evidence="16">
    <location>
        <position position="273"/>
    </location>
</feature>
<dbReference type="InterPro" id="IPR039537">
    <property type="entry name" value="Retrotran_Ty1/copia-like"/>
</dbReference>
<keyword evidence="17" id="KW-1185">Reference proteome</keyword>
<dbReference type="PROSITE" id="PS50994">
    <property type="entry name" value="INTEGRASE"/>
    <property type="match status" value="1"/>
</dbReference>
<evidence type="ECO:0000256" key="2">
    <source>
        <dbReference type="ARBA" id="ARBA00022695"/>
    </source>
</evidence>
<feature type="domain" description="Integrase catalytic" evidence="15">
    <location>
        <begin position="182"/>
        <end position="273"/>
    </location>
</feature>
<comment type="caution">
    <text evidence="16">The sequence shown here is derived from an EMBL/GenBank/DDBJ whole genome shotgun (WGS) entry which is preliminary data.</text>
</comment>
<evidence type="ECO:0000256" key="10">
    <source>
        <dbReference type="ARBA" id="ARBA00022918"/>
    </source>
</evidence>
<evidence type="ECO:0000256" key="11">
    <source>
        <dbReference type="ARBA" id="ARBA00022932"/>
    </source>
</evidence>
<accession>A0ABN7INB0</accession>
<dbReference type="InterPro" id="IPR001584">
    <property type="entry name" value="Integrase_cat-core"/>
</dbReference>
<gene>
    <name evidence="16" type="ORF">JKIAZH3_G5126</name>
</gene>
<dbReference type="InterPro" id="IPR012337">
    <property type="entry name" value="RNaseH-like_sf"/>
</dbReference>
<evidence type="ECO:0000256" key="1">
    <source>
        <dbReference type="ARBA" id="ARBA00022578"/>
    </source>
</evidence>
<dbReference type="PANTHER" id="PTHR42648">
    <property type="entry name" value="TRANSPOSASE, PUTATIVE-RELATED"/>
    <property type="match status" value="1"/>
</dbReference>
<keyword evidence="7" id="KW-0460">Magnesium</keyword>
<evidence type="ECO:0000256" key="5">
    <source>
        <dbReference type="ARBA" id="ARBA00022759"/>
    </source>
</evidence>
<protein>
    <recommendedName>
        <fullName evidence="15">Integrase catalytic domain-containing protein</fullName>
    </recommendedName>
</protein>
<dbReference type="PANTHER" id="PTHR42648:SF11">
    <property type="entry name" value="TRANSPOSON TY4-P GAG-POL POLYPROTEIN"/>
    <property type="match status" value="1"/>
</dbReference>
<evidence type="ECO:0000256" key="6">
    <source>
        <dbReference type="ARBA" id="ARBA00022801"/>
    </source>
</evidence>
<dbReference type="Proteomes" id="UP000836402">
    <property type="component" value="Unassembled WGS sequence"/>
</dbReference>
<dbReference type="SUPFAM" id="SSF53098">
    <property type="entry name" value="Ribonuclease H-like"/>
    <property type="match status" value="1"/>
</dbReference>
<proteinExistence type="predicted"/>
<evidence type="ECO:0000256" key="13">
    <source>
        <dbReference type="ARBA" id="ARBA00048173"/>
    </source>
</evidence>
<evidence type="ECO:0000259" key="15">
    <source>
        <dbReference type="PROSITE" id="PS50994"/>
    </source>
</evidence>
<evidence type="ECO:0000313" key="16">
    <source>
        <dbReference type="EMBL" id="CAD6909054.1"/>
    </source>
</evidence>
<keyword evidence="11" id="KW-0808">Transferase</keyword>
<reference evidence="16" key="1">
    <citation type="submission" date="2020-10" db="EMBL/GenBank/DDBJ databases">
        <authorList>
            <person name="Sedaghatjoo S."/>
        </authorList>
    </citation>
    <scope>NUCLEOTIDE SEQUENCE</scope>
    <source>
        <strain evidence="16">AZH3</strain>
    </source>
</reference>
<evidence type="ECO:0000256" key="7">
    <source>
        <dbReference type="ARBA" id="ARBA00022842"/>
    </source>
</evidence>
<keyword evidence="1" id="KW-0815">Transposition</keyword>
<organism evidence="16 17">
    <name type="scientific">Tilletia caries</name>
    <name type="common">wheat bunt fungus</name>
    <dbReference type="NCBI Taxonomy" id="13290"/>
    <lineage>
        <taxon>Eukaryota</taxon>
        <taxon>Fungi</taxon>
        <taxon>Dikarya</taxon>
        <taxon>Basidiomycota</taxon>
        <taxon>Ustilaginomycotina</taxon>
        <taxon>Exobasidiomycetes</taxon>
        <taxon>Tilletiales</taxon>
        <taxon>Tilletiaceae</taxon>
        <taxon>Tilletia</taxon>
    </lineage>
</organism>
<evidence type="ECO:0000313" key="17">
    <source>
        <dbReference type="Proteomes" id="UP000836402"/>
    </source>
</evidence>
<keyword evidence="10" id="KW-0695">RNA-directed DNA polymerase</keyword>
<keyword evidence="2" id="KW-0548">Nucleotidyltransferase</keyword>
<comment type="catalytic activity">
    <reaction evidence="14">
        <text>DNA(n) + a 2'-deoxyribonucleoside 5'-triphosphate = DNA(n+1) + diphosphate</text>
        <dbReference type="Rhea" id="RHEA:22508"/>
        <dbReference type="Rhea" id="RHEA-COMP:17339"/>
        <dbReference type="Rhea" id="RHEA-COMP:17340"/>
        <dbReference type="ChEBI" id="CHEBI:33019"/>
        <dbReference type="ChEBI" id="CHEBI:61560"/>
        <dbReference type="ChEBI" id="CHEBI:173112"/>
        <dbReference type="EC" id="2.7.7.7"/>
    </reaction>
</comment>
<evidence type="ECO:0000256" key="8">
    <source>
        <dbReference type="ARBA" id="ARBA00022884"/>
    </source>
</evidence>
<keyword evidence="4" id="KW-0479">Metal-binding</keyword>
<evidence type="ECO:0000256" key="9">
    <source>
        <dbReference type="ARBA" id="ARBA00022908"/>
    </source>
</evidence>
<keyword evidence="5" id="KW-0255">Endonuclease</keyword>
<keyword evidence="8" id="KW-0694">RNA-binding</keyword>
<dbReference type="InterPro" id="IPR036397">
    <property type="entry name" value="RNaseH_sf"/>
</dbReference>
<name>A0ABN7INB0_9BASI</name>
<keyword evidence="12" id="KW-0233">DNA recombination</keyword>
<evidence type="ECO:0000256" key="3">
    <source>
        <dbReference type="ARBA" id="ARBA00022722"/>
    </source>
</evidence>
<evidence type="ECO:0000256" key="14">
    <source>
        <dbReference type="ARBA" id="ARBA00049244"/>
    </source>
</evidence>
<keyword evidence="9" id="KW-0229">DNA integration</keyword>
<dbReference type="EMBL" id="CAJHJG010001114">
    <property type="protein sequence ID" value="CAD6909054.1"/>
    <property type="molecule type" value="Genomic_DNA"/>
</dbReference>
<keyword evidence="6" id="KW-0378">Hydrolase</keyword>
<dbReference type="Pfam" id="PF00665">
    <property type="entry name" value="rve"/>
    <property type="match status" value="1"/>
</dbReference>